<organism evidence="1 2">
    <name type="scientific">Solanum verrucosum</name>
    <dbReference type="NCBI Taxonomy" id="315347"/>
    <lineage>
        <taxon>Eukaryota</taxon>
        <taxon>Viridiplantae</taxon>
        <taxon>Streptophyta</taxon>
        <taxon>Embryophyta</taxon>
        <taxon>Tracheophyta</taxon>
        <taxon>Spermatophyta</taxon>
        <taxon>Magnoliopsida</taxon>
        <taxon>eudicotyledons</taxon>
        <taxon>Gunneridae</taxon>
        <taxon>Pentapetalae</taxon>
        <taxon>asterids</taxon>
        <taxon>lamiids</taxon>
        <taxon>Solanales</taxon>
        <taxon>Solanaceae</taxon>
        <taxon>Solanoideae</taxon>
        <taxon>Solaneae</taxon>
        <taxon>Solanum</taxon>
    </lineage>
</organism>
<accession>A0AAF0U839</accession>
<dbReference type="InterPro" id="IPR043502">
    <property type="entry name" value="DNA/RNA_pol_sf"/>
</dbReference>
<name>A0AAF0U839_SOLVR</name>
<sequence>MSISIISELCYKSSRSDNSLQSLVNASLVKIVAFLGHIVFEKGIDVDPKKTDAVNSWPIPLSFSNFRSFLGLASYYKRFVEGFSSIAYPLAALTQKKVKFLWSEACERSFQELKDRLSYLRSSVDFTGRIRWVFIYCDASRIGLGSVLMQNGKVIAYV</sequence>
<dbReference type="InterPro" id="IPR043128">
    <property type="entry name" value="Rev_trsase/Diguanyl_cyclase"/>
</dbReference>
<dbReference type="PANTHER" id="PTHR37984">
    <property type="entry name" value="PROTEIN CBG26694"/>
    <property type="match status" value="1"/>
</dbReference>
<protein>
    <recommendedName>
        <fullName evidence="3">Reverse transcriptase/retrotransposon-derived protein RNase H-like domain-containing protein</fullName>
    </recommendedName>
</protein>
<dbReference type="AlphaFoldDB" id="A0AAF0U839"/>
<dbReference type="InterPro" id="IPR050951">
    <property type="entry name" value="Retrovirus_Pol_polyprotein"/>
</dbReference>
<dbReference type="PANTHER" id="PTHR37984:SF5">
    <property type="entry name" value="PROTEIN NYNRIN-LIKE"/>
    <property type="match status" value="1"/>
</dbReference>
<dbReference type="SUPFAM" id="SSF56672">
    <property type="entry name" value="DNA/RNA polymerases"/>
    <property type="match status" value="1"/>
</dbReference>
<evidence type="ECO:0000313" key="1">
    <source>
        <dbReference type="EMBL" id="WMV40995.1"/>
    </source>
</evidence>
<reference evidence="1" key="1">
    <citation type="submission" date="2023-08" db="EMBL/GenBank/DDBJ databases">
        <title>A de novo genome assembly of Solanum verrucosum Schlechtendal, a Mexican diploid species geographically isolated from the other diploid A-genome species in potato relatives.</title>
        <authorList>
            <person name="Hosaka K."/>
        </authorList>
    </citation>
    <scope>NUCLEOTIDE SEQUENCE</scope>
    <source>
        <tissue evidence="1">Young leaves</tissue>
    </source>
</reference>
<dbReference type="FunFam" id="3.30.70.270:FF:000020">
    <property type="entry name" value="Transposon Tf2-6 polyprotein-like Protein"/>
    <property type="match status" value="1"/>
</dbReference>
<dbReference type="Proteomes" id="UP001234989">
    <property type="component" value="Chromosome 8"/>
</dbReference>
<dbReference type="EMBL" id="CP133619">
    <property type="protein sequence ID" value="WMV40995.1"/>
    <property type="molecule type" value="Genomic_DNA"/>
</dbReference>
<evidence type="ECO:0000313" key="2">
    <source>
        <dbReference type="Proteomes" id="UP001234989"/>
    </source>
</evidence>
<proteinExistence type="predicted"/>
<dbReference type="Gene3D" id="3.30.70.270">
    <property type="match status" value="1"/>
</dbReference>
<gene>
    <name evidence="1" type="ORF">MTR67_034380</name>
</gene>
<evidence type="ECO:0008006" key="3">
    <source>
        <dbReference type="Google" id="ProtNLM"/>
    </source>
</evidence>
<keyword evidence="2" id="KW-1185">Reference proteome</keyword>